<name>A0A1Z5RAL3_SORBI</name>
<dbReference type="Gramene" id="OQU80609">
    <property type="protein sequence ID" value="OQU80609"/>
    <property type="gene ID" value="SORBI_3007G151650"/>
</dbReference>
<dbReference type="OMA" id="QCAINGE"/>
<gene>
    <name evidence="3" type="ORF">SORBI_3007G151650</name>
</gene>
<evidence type="ECO:0000313" key="3">
    <source>
        <dbReference type="EMBL" id="OQU80609.1"/>
    </source>
</evidence>
<feature type="compositionally biased region" description="Low complexity" evidence="1">
    <location>
        <begin position="69"/>
        <end position="85"/>
    </location>
</feature>
<feature type="chain" id="PRO_5012283657" evidence="2">
    <location>
        <begin position="21"/>
        <end position="181"/>
    </location>
</feature>
<evidence type="ECO:0000313" key="4">
    <source>
        <dbReference type="Proteomes" id="UP000000768"/>
    </source>
</evidence>
<dbReference type="InParanoid" id="A0A1Z5RAL3"/>
<feature type="compositionally biased region" description="Pro residues" evidence="1">
    <location>
        <begin position="36"/>
        <end position="51"/>
    </location>
</feature>
<feature type="compositionally biased region" description="Basic and acidic residues" evidence="1">
    <location>
        <begin position="21"/>
        <end position="32"/>
    </location>
</feature>
<evidence type="ECO:0000256" key="2">
    <source>
        <dbReference type="SAM" id="SignalP"/>
    </source>
</evidence>
<proteinExistence type="predicted"/>
<protein>
    <submittedName>
        <fullName evidence="3">Uncharacterized protein</fullName>
    </submittedName>
</protein>
<reference evidence="4" key="2">
    <citation type="journal article" date="2018" name="Plant J.">
        <title>The Sorghum bicolor reference genome: improved assembly, gene annotations, a transcriptome atlas, and signatures of genome organization.</title>
        <authorList>
            <person name="McCormick R.F."/>
            <person name="Truong S.K."/>
            <person name="Sreedasyam A."/>
            <person name="Jenkins J."/>
            <person name="Shu S."/>
            <person name="Sims D."/>
            <person name="Kennedy M."/>
            <person name="Amirebrahimi M."/>
            <person name="Weers B.D."/>
            <person name="McKinley B."/>
            <person name="Mattison A."/>
            <person name="Morishige D.T."/>
            <person name="Grimwood J."/>
            <person name="Schmutz J."/>
            <person name="Mullet J.E."/>
        </authorList>
    </citation>
    <scope>NUCLEOTIDE SEQUENCE [LARGE SCALE GENOMIC DNA]</scope>
    <source>
        <strain evidence="4">cv. BTx623</strain>
    </source>
</reference>
<reference evidence="3 4" key="1">
    <citation type="journal article" date="2009" name="Nature">
        <title>The Sorghum bicolor genome and the diversification of grasses.</title>
        <authorList>
            <person name="Paterson A.H."/>
            <person name="Bowers J.E."/>
            <person name="Bruggmann R."/>
            <person name="Dubchak I."/>
            <person name="Grimwood J."/>
            <person name="Gundlach H."/>
            <person name="Haberer G."/>
            <person name="Hellsten U."/>
            <person name="Mitros T."/>
            <person name="Poliakov A."/>
            <person name="Schmutz J."/>
            <person name="Spannagl M."/>
            <person name="Tang H."/>
            <person name="Wang X."/>
            <person name="Wicker T."/>
            <person name="Bharti A.K."/>
            <person name="Chapman J."/>
            <person name="Feltus F.A."/>
            <person name="Gowik U."/>
            <person name="Grigoriev I.V."/>
            <person name="Lyons E."/>
            <person name="Maher C.A."/>
            <person name="Martis M."/>
            <person name="Narechania A."/>
            <person name="Otillar R.P."/>
            <person name="Penning B.W."/>
            <person name="Salamov A.A."/>
            <person name="Wang Y."/>
            <person name="Zhang L."/>
            <person name="Carpita N.C."/>
            <person name="Freeling M."/>
            <person name="Gingle A.R."/>
            <person name="Hash C.T."/>
            <person name="Keller B."/>
            <person name="Klein P."/>
            <person name="Kresovich S."/>
            <person name="McCann M.C."/>
            <person name="Ming R."/>
            <person name="Peterson D.G."/>
            <person name="Mehboob-ur-Rahman"/>
            <person name="Ware D."/>
            <person name="Westhoff P."/>
            <person name="Mayer K.F."/>
            <person name="Messing J."/>
            <person name="Rokhsar D.S."/>
        </authorList>
    </citation>
    <scope>NUCLEOTIDE SEQUENCE [LARGE SCALE GENOMIC DNA]</scope>
    <source>
        <strain evidence="4">cv. BTx623</strain>
    </source>
</reference>
<dbReference type="EMBL" id="CM000766">
    <property type="protein sequence ID" value="OQU80609.1"/>
    <property type="molecule type" value="Genomic_DNA"/>
</dbReference>
<sequence length="181" mass="19302">MKPKRRLLLLLIIPLNPVEPLVKEQTHEKIEEIANPMPPPPPPPPPQPSSLPTPSTGARSSAPLPPEPATAATPRAPHRPLTPLPDAIALSHSVDPFFPSPGGRTKQTDNGNDESHGERPSTDLEAAHRPAWPIVASPPGQWTVRHPPASALACGGGFLPPAPMRGVRFYPGRRKICISLG</sequence>
<dbReference type="AlphaFoldDB" id="A0A1Z5RAL3"/>
<evidence type="ECO:0000256" key="1">
    <source>
        <dbReference type="SAM" id="MobiDB-lite"/>
    </source>
</evidence>
<feature type="compositionally biased region" description="Basic and acidic residues" evidence="1">
    <location>
        <begin position="113"/>
        <end position="128"/>
    </location>
</feature>
<feature type="region of interest" description="Disordered" evidence="1">
    <location>
        <begin position="16"/>
        <end position="141"/>
    </location>
</feature>
<keyword evidence="2" id="KW-0732">Signal</keyword>
<organism evidence="3 4">
    <name type="scientific">Sorghum bicolor</name>
    <name type="common">Sorghum</name>
    <name type="synonym">Sorghum vulgare</name>
    <dbReference type="NCBI Taxonomy" id="4558"/>
    <lineage>
        <taxon>Eukaryota</taxon>
        <taxon>Viridiplantae</taxon>
        <taxon>Streptophyta</taxon>
        <taxon>Embryophyta</taxon>
        <taxon>Tracheophyta</taxon>
        <taxon>Spermatophyta</taxon>
        <taxon>Magnoliopsida</taxon>
        <taxon>Liliopsida</taxon>
        <taxon>Poales</taxon>
        <taxon>Poaceae</taxon>
        <taxon>PACMAD clade</taxon>
        <taxon>Panicoideae</taxon>
        <taxon>Andropogonodae</taxon>
        <taxon>Andropogoneae</taxon>
        <taxon>Sorghinae</taxon>
        <taxon>Sorghum</taxon>
    </lineage>
</organism>
<accession>A0A1Z5RAL3</accession>
<dbReference type="Proteomes" id="UP000000768">
    <property type="component" value="Chromosome 7"/>
</dbReference>
<feature type="signal peptide" evidence="2">
    <location>
        <begin position="1"/>
        <end position="20"/>
    </location>
</feature>
<keyword evidence="4" id="KW-1185">Reference proteome</keyword>